<accession>A0A1G9Z1D7</accession>
<evidence type="ECO:0000313" key="3">
    <source>
        <dbReference type="EMBL" id="SDN14533.1"/>
    </source>
</evidence>
<dbReference type="RefSeq" id="WP_084310363.1">
    <property type="nucleotide sequence ID" value="NZ_FNIJ01000001.1"/>
</dbReference>
<proteinExistence type="predicted"/>
<evidence type="ECO:0000313" key="4">
    <source>
        <dbReference type="Proteomes" id="UP000242957"/>
    </source>
</evidence>
<keyword evidence="4" id="KW-1185">Reference proteome</keyword>
<dbReference type="AlphaFoldDB" id="A0A1G9Z1D7"/>
<feature type="region of interest" description="Disordered" evidence="1">
    <location>
        <begin position="148"/>
        <end position="177"/>
    </location>
</feature>
<feature type="chain" id="PRO_5017460277" description="Lipoprotein" evidence="2">
    <location>
        <begin position="31"/>
        <end position="324"/>
    </location>
</feature>
<reference evidence="4" key="1">
    <citation type="submission" date="2016-10" db="EMBL/GenBank/DDBJ databases">
        <authorList>
            <person name="Varghese N."/>
            <person name="Submissions S."/>
        </authorList>
    </citation>
    <scope>NUCLEOTIDE SEQUENCE [LARGE SCALE GENOMIC DNA]</scope>
    <source>
        <strain evidence="4">JCM 21621</strain>
    </source>
</reference>
<name>A0A1G9Z1D7_9PSED</name>
<dbReference type="OrthoDB" id="6895606at2"/>
<dbReference type="EMBL" id="FNIJ01000001">
    <property type="protein sequence ID" value="SDN14533.1"/>
    <property type="molecule type" value="Genomic_DNA"/>
</dbReference>
<evidence type="ECO:0008006" key="5">
    <source>
        <dbReference type="Google" id="ProtNLM"/>
    </source>
</evidence>
<protein>
    <recommendedName>
        <fullName evidence="5">Lipoprotein</fullName>
    </recommendedName>
</protein>
<feature type="signal peptide" evidence="2">
    <location>
        <begin position="1"/>
        <end position="30"/>
    </location>
</feature>
<dbReference type="PROSITE" id="PS51257">
    <property type="entry name" value="PROKAR_LIPOPROTEIN"/>
    <property type="match status" value="1"/>
</dbReference>
<evidence type="ECO:0000256" key="2">
    <source>
        <dbReference type="SAM" id="SignalP"/>
    </source>
</evidence>
<evidence type="ECO:0000256" key="1">
    <source>
        <dbReference type="SAM" id="MobiDB-lite"/>
    </source>
</evidence>
<gene>
    <name evidence="3" type="ORF">SAMN05216193_101286</name>
</gene>
<dbReference type="Proteomes" id="UP000242957">
    <property type="component" value="Unassembled WGS sequence"/>
</dbReference>
<sequence length="324" mass="35150">MKQNKLWAAVLVGCLTLAGCKEATSNPATAATAPEPPVQRNLIGVPALPVIQDAVLSLSPTFAGKRNVAVMGQLCALARGETDQARVNEFLRGQGIDAAKVPLQGDPLSLLVNDDRSGQTTACAAYLATSVLTEVDAGEFMRSVQVPLQEEAKPVQPAPRTTKKDGKPKEQPALAAQPKTRTVLQVDDALLAEVLPIKLAEARADADVFALIAAELQRRPGLSVPEYRDEARQLFSRLAPVYLERIKTSLPPANTTYKLVRLDTDAFVFTNSRGSRFEYTSDGLRLWQNGILWYGEGQLLGQEYQLQAMYFPEAVNGLLAPLKQ</sequence>
<organism evidence="3 4">
    <name type="scientific">Pseudomonas jinjuensis</name>
    <dbReference type="NCBI Taxonomy" id="198616"/>
    <lineage>
        <taxon>Bacteria</taxon>
        <taxon>Pseudomonadati</taxon>
        <taxon>Pseudomonadota</taxon>
        <taxon>Gammaproteobacteria</taxon>
        <taxon>Pseudomonadales</taxon>
        <taxon>Pseudomonadaceae</taxon>
        <taxon>Pseudomonas</taxon>
    </lineage>
</organism>
<keyword evidence="2" id="KW-0732">Signal</keyword>